<dbReference type="Pfam" id="PF00534">
    <property type="entry name" value="Glycos_transf_1"/>
    <property type="match status" value="1"/>
</dbReference>
<dbReference type="Pfam" id="PF13439">
    <property type="entry name" value="Glyco_transf_4"/>
    <property type="match status" value="1"/>
</dbReference>
<evidence type="ECO:0000256" key="1">
    <source>
        <dbReference type="ARBA" id="ARBA00022679"/>
    </source>
</evidence>
<evidence type="ECO:0008006" key="6">
    <source>
        <dbReference type="Google" id="ProtNLM"/>
    </source>
</evidence>
<feature type="domain" description="Glycosyltransferase subfamily 4-like N-terminal" evidence="3">
    <location>
        <begin position="45"/>
        <end position="155"/>
    </location>
</feature>
<proteinExistence type="predicted"/>
<dbReference type="Proteomes" id="UP000177746">
    <property type="component" value="Unassembled WGS sequence"/>
</dbReference>
<dbReference type="InterPro" id="IPR028098">
    <property type="entry name" value="Glyco_trans_4-like_N"/>
</dbReference>
<keyword evidence="1" id="KW-0808">Transferase</keyword>
<dbReference type="PANTHER" id="PTHR46401:SF2">
    <property type="entry name" value="GLYCOSYLTRANSFERASE WBBK-RELATED"/>
    <property type="match status" value="1"/>
</dbReference>
<evidence type="ECO:0000313" key="5">
    <source>
        <dbReference type="Proteomes" id="UP000177746"/>
    </source>
</evidence>
<dbReference type="GO" id="GO:0016757">
    <property type="term" value="F:glycosyltransferase activity"/>
    <property type="evidence" value="ECO:0007669"/>
    <property type="project" value="InterPro"/>
</dbReference>
<sequence>MKICVLSQTLNSRTGAGVFTGNIVSGVKRSRPDIEFSVITSEDYIKPSFYHLLKTWPRIRDEIKKSDMAHALDGYPYGVVACLANIGISKPIIITAIGSGSIRKLGGIGWRSWLLRWAYERATRVTAISRYVAGEINKVLPDLLIEVINPGVDYDFYAGQSGEVKTATEYEYIITQGEFKRRKGYEEILPVIREVIMVRPDLRYVIVANESRNESYRDKLYKLMEDLGIRDKVTVRSNLSREELRETYRNARLYLTLPTNVEGDVEGFGMAIMEAAAAGTPAVVGKGSGADDAVLDGQSGFLVDGGDRGQVVEKILSIIDDENLREILSDGARRWASQNNWESKMKQYIDLYEKI</sequence>
<dbReference type="SUPFAM" id="SSF53756">
    <property type="entry name" value="UDP-Glycosyltransferase/glycogen phosphorylase"/>
    <property type="match status" value="1"/>
</dbReference>
<dbReference type="EMBL" id="MHVI01000021">
    <property type="protein sequence ID" value="OHA91055.1"/>
    <property type="molecule type" value="Genomic_DNA"/>
</dbReference>
<comment type="caution">
    <text evidence="4">The sequence shown here is derived from an EMBL/GenBank/DDBJ whole genome shotgun (WGS) entry which is preliminary data.</text>
</comment>
<feature type="domain" description="Glycosyl transferase family 1" evidence="2">
    <location>
        <begin position="166"/>
        <end position="335"/>
    </location>
</feature>
<accession>A0A1G2T1B1</accession>
<dbReference type="PANTHER" id="PTHR46401">
    <property type="entry name" value="GLYCOSYLTRANSFERASE WBBK-RELATED"/>
    <property type="match status" value="1"/>
</dbReference>
<evidence type="ECO:0000313" key="4">
    <source>
        <dbReference type="EMBL" id="OHA91055.1"/>
    </source>
</evidence>
<evidence type="ECO:0000259" key="2">
    <source>
        <dbReference type="Pfam" id="PF00534"/>
    </source>
</evidence>
<name>A0A1G2T1B1_9BACT</name>
<evidence type="ECO:0000259" key="3">
    <source>
        <dbReference type="Pfam" id="PF13439"/>
    </source>
</evidence>
<dbReference type="CDD" id="cd03801">
    <property type="entry name" value="GT4_PimA-like"/>
    <property type="match status" value="1"/>
</dbReference>
<gene>
    <name evidence="4" type="ORF">A2665_01010</name>
</gene>
<dbReference type="Gene3D" id="3.40.50.2000">
    <property type="entry name" value="Glycogen Phosphorylase B"/>
    <property type="match status" value="2"/>
</dbReference>
<dbReference type="InterPro" id="IPR001296">
    <property type="entry name" value="Glyco_trans_1"/>
</dbReference>
<protein>
    <recommendedName>
        <fullName evidence="6">Glycosyl transferase family 1 domain-containing protein</fullName>
    </recommendedName>
</protein>
<dbReference type="AlphaFoldDB" id="A0A1G2T1B1"/>
<organism evidence="4 5">
    <name type="scientific">Candidatus Zambryskibacteria bacterium RIFCSPHIGHO2_01_FULL_46_30</name>
    <dbReference type="NCBI Taxonomy" id="1802739"/>
    <lineage>
        <taxon>Bacteria</taxon>
        <taxon>Candidatus Zambryskiibacteriota</taxon>
    </lineage>
</organism>
<reference evidence="4 5" key="1">
    <citation type="journal article" date="2016" name="Nat. Commun.">
        <title>Thousands of microbial genomes shed light on interconnected biogeochemical processes in an aquifer system.</title>
        <authorList>
            <person name="Anantharaman K."/>
            <person name="Brown C.T."/>
            <person name="Hug L.A."/>
            <person name="Sharon I."/>
            <person name="Castelle C.J."/>
            <person name="Probst A.J."/>
            <person name="Thomas B.C."/>
            <person name="Singh A."/>
            <person name="Wilkins M.J."/>
            <person name="Karaoz U."/>
            <person name="Brodie E.L."/>
            <person name="Williams K.H."/>
            <person name="Hubbard S.S."/>
            <person name="Banfield J.F."/>
        </authorList>
    </citation>
    <scope>NUCLEOTIDE SEQUENCE [LARGE SCALE GENOMIC DNA]</scope>
</reference>